<dbReference type="EMBL" id="LT671826">
    <property type="protein sequence ID" value="SHO79478.1"/>
    <property type="molecule type" value="Genomic_DNA"/>
</dbReference>
<dbReference type="Pfam" id="PF00795">
    <property type="entry name" value="CN_hydrolase"/>
    <property type="match status" value="1"/>
</dbReference>
<dbReference type="PANTHER" id="PTHR11750:SF26">
    <property type="entry name" value="PROTEIN N-TERMINAL AMIDASE"/>
    <property type="match status" value="1"/>
</dbReference>
<dbReference type="GO" id="GO:0008418">
    <property type="term" value="F:protein-N-terminal asparagine amidohydrolase activity"/>
    <property type="evidence" value="ECO:0007669"/>
    <property type="project" value="InterPro"/>
</dbReference>
<sequence length="314" mass="34567">MRIACVQYAPELGRVAQNAERVRALTASLKPDQVDLLVLPEMALTGYMFDSLEEISPLLENPYTGEGATSVLAADLARHLQCHVVAGFPERASPRALEELGSRGQHDARIAREKVTGLAHLPRIERQAFNAAMLVGPDGSLVKVFRKHFLYEADTTWADEGSGFEYLDVPGLGRICVAICMDLNPYTLESEFSRYELATYCEQHRIDCLVVPMNWLLPEDDIEAYQAQTSSSDPSLATINYWVARCMPLWMPGLCQPGHEGHTTYLVACNRTGVERDIVFAGSSSVIAFTYADRADLLGTTGARTEGTLVVHTA</sequence>
<protein>
    <submittedName>
        <fullName evidence="2">Similar to S.cerevisiae protein NTA1 (Amidase)</fullName>
    </submittedName>
</protein>
<gene>
    <name evidence="2" type="ORF">MSYG_3827</name>
</gene>
<organism evidence="2 3">
    <name type="scientific">Malassezia sympodialis (strain ATCC 42132)</name>
    <name type="common">Atopic eczema-associated yeast</name>
    <dbReference type="NCBI Taxonomy" id="1230383"/>
    <lineage>
        <taxon>Eukaryota</taxon>
        <taxon>Fungi</taxon>
        <taxon>Dikarya</taxon>
        <taxon>Basidiomycota</taxon>
        <taxon>Ustilaginomycotina</taxon>
        <taxon>Malasseziomycetes</taxon>
        <taxon>Malasseziales</taxon>
        <taxon>Malasseziaceae</taxon>
        <taxon>Malassezia</taxon>
    </lineage>
</organism>
<dbReference type="OrthoDB" id="201515at2759"/>
<dbReference type="OMA" id="VKILCWD"/>
<dbReference type="InterPro" id="IPR003010">
    <property type="entry name" value="C-N_Hydrolase"/>
</dbReference>
<reference evidence="3" key="1">
    <citation type="journal article" date="2017" name="Nucleic Acids Res.">
        <title>Proteogenomics produces comprehensive and highly accurate protein-coding gene annotation in a complete genome assembly of Malassezia sympodialis.</title>
        <authorList>
            <person name="Zhu Y."/>
            <person name="Engstroem P.G."/>
            <person name="Tellgren-Roth C."/>
            <person name="Baudo C.D."/>
            <person name="Kennell J.C."/>
            <person name="Sun S."/>
            <person name="Billmyre R.B."/>
            <person name="Schroeder M.S."/>
            <person name="Andersson A."/>
            <person name="Holm T."/>
            <person name="Sigurgeirsson B."/>
            <person name="Wu G."/>
            <person name="Sankaranarayanan S.R."/>
            <person name="Siddharthan R."/>
            <person name="Sanyal K."/>
            <person name="Lundeberg J."/>
            <person name="Nystedt B."/>
            <person name="Boekhout T."/>
            <person name="Dawson T.L. Jr."/>
            <person name="Heitman J."/>
            <person name="Scheynius A."/>
            <person name="Lehtioe J."/>
        </authorList>
    </citation>
    <scope>NUCLEOTIDE SEQUENCE [LARGE SCALE GENOMIC DNA]</scope>
    <source>
        <strain evidence="3">ATCC 42132</strain>
    </source>
</reference>
<keyword evidence="3" id="KW-1185">Reference proteome</keyword>
<dbReference type="InterPro" id="IPR036526">
    <property type="entry name" value="C-N_Hydrolase_sf"/>
</dbReference>
<dbReference type="STRING" id="1230383.A0A1M8AAL6"/>
<dbReference type="Gene3D" id="3.60.110.10">
    <property type="entry name" value="Carbon-nitrogen hydrolase"/>
    <property type="match status" value="1"/>
</dbReference>
<dbReference type="PANTHER" id="PTHR11750">
    <property type="entry name" value="PROTEIN N-TERMINAL AMIDASE"/>
    <property type="match status" value="1"/>
</dbReference>
<evidence type="ECO:0000259" key="1">
    <source>
        <dbReference type="PROSITE" id="PS50263"/>
    </source>
</evidence>
<dbReference type="AlphaFoldDB" id="A0A1M8AAL6"/>
<feature type="domain" description="CN hydrolase" evidence="1">
    <location>
        <begin position="1"/>
        <end position="314"/>
    </location>
</feature>
<name>A0A1M8AAL6_MALS4</name>
<dbReference type="Proteomes" id="UP000186303">
    <property type="component" value="Chromosome 6"/>
</dbReference>
<dbReference type="GO" id="GO:0070773">
    <property type="term" value="F:protein-N-terminal glutamine amidohydrolase activity"/>
    <property type="evidence" value="ECO:0007669"/>
    <property type="project" value="InterPro"/>
</dbReference>
<evidence type="ECO:0000313" key="3">
    <source>
        <dbReference type="Proteomes" id="UP000186303"/>
    </source>
</evidence>
<dbReference type="VEuPathDB" id="FungiDB:MSYG_3827"/>
<dbReference type="PROSITE" id="PS50263">
    <property type="entry name" value="CN_HYDROLASE"/>
    <property type="match status" value="1"/>
</dbReference>
<proteinExistence type="predicted"/>
<evidence type="ECO:0000313" key="2">
    <source>
        <dbReference type="EMBL" id="SHO79478.1"/>
    </source>
</evidence>
<dbReference type="GO" id="GO:0030163">
    <property type="term" value="P:protein catabolic process"/>
    <property type="evidence" value="ECO:0007669"/>
    <property type="project" value="TreeGrafter"/>
</dbReference>
<dbReference type="SUPFAM" id="SSF56317">
    <property type="entry name" value="Carbon-nitrogen hydrolase"/>
    <property type="match status" value="1"/>
</dbReference>
<dbReference type="InterPro" id="IPR039703">
    <property type="entry name" value="Nta1"/>
</dbReference>
<accession>A0A1M8AAL6</accession>